<proteinExistence type="predicted"/>
<name>A0AAV4FT77_9GAST</name>
<evidence type="ECO:0000313" key="2">
    <source>
        <dbReference type="EMBL" id="GFR76239.1"/>
    </source>
</evidence>
<dbReference type="EMBL" id="BMAT01000928">
    <property type="protein sequence ID" value="GFR76239.1"/>
    <property type="molecule type" value="Genomic_DNA"/>
</dbReference>
<organism evidence="2 3">
    <name type="scientific">Elysia marginata</name>
    <dbReference type="NCBI Taxonomy" id="1093978"/>
    <lineage>
        <taxon>Eukaryota</taxon>
        <taxon>Metazoa</taxon>
        <taxon>Spiralia</taxon>
        <taxon>Lophotrochozoa</taxon>
        <taxon>Mollusca</taxon>
        <taxon>Gastropoda</taxon>
        <taxon>Heterobranchia</taxon>
        <taxon>Euthyneura</taxon>
        <taxon>Panpulmonata</taxon>
        <taxon>Sacoglossa</taxon>
        <taxon>Placobranchoidea</taxon>
        <taxon>Plakobranchidae</taxon>
        <taxon>Elysia</taxon>
    </lineage>
</organism>
<accession>A0AAV4FT77</accession>
<evidence type="ECO:0000256" key="1">
    <source>
        <dbReference type="SAM" id="MobiDB-lite"/>
    </source>
</evidence>
<gene>
    <name evidence="2" type="ORF">ElyMa_000476700</name>
</gene>
<reference evidence="2 3" key="1">
    <citation type="journal article" date="2021" name="Elife">
        <title>Chloroplast acquisition without the gene transfer in kleptoplastic sea slugs, Plakobranchus ocellatus.</title>
        <authorList>
            <person name="Maeda T."/>
            <person name="Takahashi S."/>
            <person name="Yoshida T."/>
            <person name="Shimamura S."/>
            <person name="Takaki Y."/>
            <person name="Nagai Y."/>
            <person name="Toyoda A."/>
            <person name="Suzuki Y."/>
            <person name="Arimoto A."/>
            <person name="Ishii H."/>
            <person name="Satoh N."/>
            <person name="Nishiyama T."/>
            <person name="Hasebe M."/>
            <person name="Maruyama T."/>
            <person name="Minagawa J."/>
            <person name="Obokata J."/>
            <person name="Shigenobu S."/>
        </authorList>
    </citation>
    <scope>NUCLEOTIDE SEQUENCE [LARGE SCALE GENOMIC DNA]</scope>
</reference>
<feature type="compositionally biased region" description="Low complexity" evidence="1">
    <location>
        <begin position="81"/>
        <end position="92"/>
    </location>
</feature>
<evidence type="ECO:0000313" key="3">
    <source>
        <dbReference type="Proteomes" id="UP000762676"/>
    </source>
</evidence>
<feature type="region of interest" description="Disordered" evidence="1">
    <location>
        <begin position="51"/>
        <end position="92"/>
    </location>
</feature>
<comment type="caution">
    <text evidence="2">The sequence shown here is derived from an EMBL/GenBank/DDBJ whole genome shotgun (WGS) entry which is preliminary data.</text>
</comment>
<feature type="compositionally biased region" description="Acidic residues" evidence="1">
    <location>
        <begin position="56"/>
        <end position="80"/>
    </location>
</feature>
<keyword evidence="3" id="KW-1185">Reference proteome</keyword>
<dbReference type="AlphaFoldDB" id="A0AAV4FT77"/>
<dbReference type="Proteomes" id="UP000762676">
    <property type="component" value="Unassembled WGS sequence"/>
</dbReference>
<protein>
    <submittedName>
        <fullName evidence="2">Uncharacterized protein</fullName>
    </submittedName>
</protein>
<sequence>MTHRRRYWIHSIFRRRQKYGEYHHLLEEVLRDTQKCMEYLRMTPETFDLLLKNHDDDDDNDDVDDSDDYDEMNDGDDNDDGGAVANDDFIKV</sequence>